<feature type="compositionally biased region" description="Low complexity" evidence="1">
    <location>
        <begin position="143"/>
        <end position="163"/>
    </location>
</feature>
<evidence type="ECO:0000313" key="2">
    <source>
        <dbReference type="EMBL" id="KAF5744551.1"/>
    </source>
</evidence>
<proteinExistence type="predicted"/>
<gene>
    <name evidence="2" type="ORF">HS088_TW07G00124</name>
</gene>
<feature type="compositionally biased region" description="Polar residues" evidence="1">
    <location>
        <begin position="482"/>
        <end position="491"/>
    </location>
</feature>
<evidence type="ECO:0000256" key="1">
    <source>
        <dbReference type="SAM" id="MobiDB-lite"/>
    </source>
</evidence>
<accession>A0A7J7DE13</accession>
<feature type="region of interest" description="Disordered" evidence="1">
    <location>
        <begin position="143"/>
        <end position="170"/>
    </location>
</feature>
<feature type="region of interest" description="Disordered" evidence="1">
    <location>
        <begin position="1"/>
        <end position="45"/>
    </location>
</feature>
<dbReference type="Proteomes" id="UP000593562">
    <property type="component" value="Unassembled WGS sequence"/>
</dbReference>
<comment type="caution">
    <text evidence="2">The sequence shown here is derived from an EMBL/GenBank/DDBJ whole genome shotgun (WGS) entry which is preliminary data.</text>
</comment>
<dbReference type="InParanoid" id="A0A7J7DE13"/>
<feature type="compositionally biased region" description="Basic and acidic residues" evidence="1">
    <location>
        <begin position="1"/>
        <end position="13"/>
    </location>
</feature>
<dbReference type="PANTHER" id="PTHR31390">
    <property type="entry name" value="EXPRESSED PROTEIN"/>
    <property type="match status" value="1"/>
</dbReference>
<protein>
    <submittedName>
        <fullName evidence="2">Uncharacterized protein</fullName>
    </submittedName>
</protein>
<name>A0A7J7DE13_TRIWF</name>
<evidence type="ECO:0000313" key="3">
    <source>
        <dbReference type="Proteomes" id="UP000593562"/>
    </source>
</evidence>
<dbReference type="InterPro" id="IPR021916">
    <property type="entry name" value="DUF3527"/>
</dbReference>
<feature type="compositionally biased region" description="Polar residues" evidence="1">
    <location>
        <begin position="14"/>
        <end position="35"/>
    </location>
</feature>
<dbReference type="EMBL" id="JAAARO010000007">
    <property type="protein sequence ID" value="KAF5744551.1"/>
    <property type="molecule type" value="Genomic_DNA"/>
</dbReference>
<dbReference type="PANTHER" id="PTHR31390:SF4">
    <property type="entry name" value="DUF3527 DOMAIN-CONTAINING PROTEIN"/>
    <property type="match status" value="1"/>
</dbReference>
<organism evidence="2 3">
    <name type="scientific">Tripterygium wilfordii</name>
    <name type="common">Thunder God vine</name>
    <dbReference type="NCBI Taxonomy" id="458696"/>
    <lineage>
        <taxon>Eukaryota</taxon>
        <taxon>Viridiplantae</taxon>
        <taxon>Streptophyta</taxon>
        <taxon>Embryophyta</taxon>
        <taxon>Tracheophyta</taxon>
        <taxon>Spermatophyta</taxon>
        <taxon>Magnoliopsida</taxon>
        <taxon>eudicotyledons</taxon>
        <taxon>Gunneridae</taxon>
        <taxon>Pentapetalae</taxon>
        <taxon>rosids</taxon>
        <taxon>fabids</taxon>
        <taxon>Celastrales</taxon>
        <taxon>Celastraceae</taxon>
        <taxon>Tripterygium</taxon>
    </lineage>
</organism>
<dbReference type="Pfam" id="PF12043">
    <property type="entry name" value="DUF3527"/>
    <property type="match status" value="2"/>
</dbReference>
<feature type="region of interest" description="Disordered" evidence="1">
    <location>
        <begin position="307"/>
        <end position="333"/>
    </location>
</feature>
<keyword evidence="3" id="KW-1185">Reference proteome</keyword>
<feature type="region of interest" description="Disordered" evidence="1">
    <location>
        <begin position="481"/>
        <end position="508"/>
    </location>
</feature>
<dbReference type="AlphaFoldDB" id="A0A7J7DE13"/>
<sequence>MEDHLKPRKDSRDQQSSGSSENKLIPQSGQCLNLQDKSKPEKTNVSYSDLHRAILKNVDEVSPKSLKNRQKEQIKEIGEDELVKHMSSLPSYLEKGKNLQEKVLNVGVLDWARLEKWQYSHRQSQIPCRTSRYSISSSCSSSSFSTEGSSFRSSRSHSCSPTRQKVRRPSLQFHLITSPPKEGPYKVDKPYGGSIAKFKDVNTAQSNSTNRYENFIRRDQPFRKNHAEIKAEHYWRKNSGLKLYRDAAPLPNKLNKDLAPCPHVSAKTKEAEFKGRVERLREQKPNIVEQDISQKNKPVVLLLSRDYSRNNDSKPSDSAAMLGERQGEGSRRSFVETSKQAHYAKLNSYIPHSCPLPLEVDTGEHFQMERCFNDAQCTDTLLDASYSVLSAPEIGNCTSRCRDLEKKMPAMRSYYSIANEPSKALDPKVSGVAAGKSRSTSPFRRLGFGIGKIGKSFSSKEDLTKPELSLKHSSACPVRETSMATSCQGASNGDKADTTGRGTSSPLRRLLDPLMKPKATNYHNFREPLQRDSILTNAACRSYNGESDSSTGTLQSNLVQDENHRSTIQALLQVAFKNGLPLFTFAVDKNNDILAATMKTFSASRKSDYNCLYTIFAIKEVKKKNGRWMNHSGKGKSNDYIPNVLAQLKDTGFQVTNFARQNHMALESSIRKFVLFAVALRETDQQTSDFQPHDELAAIVVKIPKDVSRSSVVDNNCNDIYNKVPEFSASELDVKNQPIIGGQGIIKTTVILPSGVHSLPTNGGPSSLIQRWTSNGSCDCGGWDLGCKLKVLLLISSYFYPYSNAAATW</sequence>
<dbReference type="FunCoup" id="A0A7J7DE13">
    <property type="interactions" value="2530"/>
</dbReference>
<reference evidence="2 3" key="1">
    <citation type="journal article" date="2020" name="Nat. Commun.">
        <title>Genome of Tripterygium wilfordii and identification of cytochrome P450 involved in triptolide biosynthesis.</title>
        <authorList>
            <person name="Tu L."/>
            <person name="Su P."/>
            <person name="Zhang Z."/>
            <person name="Gao L."/>
            <person name="Wang J."/>
            <person name="Hu T."/>
            <person name="Zhou J."/>
            <person name="Zhang Y."/>
            <person name="Zhao Y."/>
            <person name="Liu Y."/>
            <person name="Song Y."/>
            <person name="Tong Y."/>
            <person name="Lu Y."/>
            <person name="Yang J."/>
            <person name="Xu C."/>
            <person name="Jia M."/>
            <person name="Peters R.J."/>
            <person name="Huang L."/>
            <person name="Gao W."/>
        </authorList>
    </citation>
    <scope>NUCLEOTIDE SEQUENCE [LARGE SCALE GENOMIC DNA]</scope>
    <source>
        <strain evidence="3">cv. XIE 37</strain>
        <tissue evidence="2">Leaf</tissue>
    </source>
</reference>